<keyword evidence="1" id="KW-1133">Transmembrane helix</keyword>
<dbReference type="PANTHER" id="PTHR32063:SF0">
    <property type="entry name" value="SWARMING MOTILITY PROTEIN SWRC"/>
    <property type="match status" value="1"/>
</dbReference>
<feature type="transmembrane region" description="Helical" evidence="1">
    <location>
        <begin position="97"/>
        <end position="121"/>
    </location>
</feature>
<proteinExistence type="predicted"/>
<dbReference type="Proteomes" id="UP000003434">
    <property type="component" value="Unassembled WGS sequence"/>
</dbReference>
<feature type="transmembrane region" description="Helical" evidence="1">
    <location>
        <begin position="27"/>
        <end position="45"/>
    </location>
</feature>
<name>E6LKZ9_9FIRM</name>
<dbReference type="PANTHER" id="PTHR32063">
    <property type="match status" value="1"/>
</dbReference>
<dbReference type="SUPFAM" id="SSF82866">
    <property type="entry name" value="Multidrug efflux transporter AcrB transmembrane domain"/>
    <property type="match status" value="1"/>
</dbReference>
<dbReference type="HOGENOM" id="CLU_002755_2_5_9"/>
<keyword evidence="1" id="KW-0812">Transmembrane</keyword>
<dbReference type="InterPro" id="IPR001036">
    <property type="entry name" value="Acrflvin-R"/>
</dbReference>
<evidence type="ECO:0008006" key="4">
    <source>
        <dbReference type="Google" id="ProtNLM"/>
    </source>
</evidence>
<organism evidence="2 3">
    <name type="scientific">Lachnoanaerobaculum saburreum DSM 3986</name>
    <dbReference type="NCBI Taxonomy" id="887325"/>
    <lineage>
        <taxon>Bacteria</taxon>
        <taxon>Bacillati</taxon>
        <taxon>Bacillota</taxon>
        <taxon>Clostridia</taxon>
        <taxon>Lachnospirales</taxon>
        <taxon>Lachnospiraceae</taxon>
        <taxon>Lachnoanaerobaculum</taxon>
    </lineage>
</organism>
<accession>E6LKZ9</accession>
<protein>
    <recommendedName>
        <fullName evidence="4">Acriflavin resistance protein</fullName>
    </recommendedName>
</protein>
<evidence type="ECO:0000313" key="2">
    <source>
        <dbReference type="EMBL" id="EFU77458.1"/>
    </source>
</evidence>
<dbReference type="GO" id="GO:0005886">
    <property type="term" value="C:plasma membrane"/>
    <property type="evidence" value="ECO:0007669"/>
    <property type="project" value="TreeGrafter"/>
</dbReference>
<dbReference type="eggNOG" id="COG0841">
    <property type="taxonomic scope" value="Bacteria"/>
</dbReference>
<dbReference type="Gene3D" id="1.20.1640.10">
    <property type="entry name" value="Multidrug efflux transporter AcrB transmembrane domain"/>
    <property type="match status" value="1"/>
</dbReference>
<evidence type="ECO:0000313" key="3">
    <source>
        <dbReference type="Proteomes" id="UP000003434"/>
    </source>
</evidence>
<reference evidence="2 3" key="1">
    <citation type="submission" date="2010-12" db="EMBL/GenBank/DDBJ databases">
        <authorList>
            <person name="Muzny D."/>
            <person name="Qin X."/>
            <person name="Deng J."/>
            <person name="Jiang H."/>
            <person name="Liu Y."/>
            <person name="Qu J."/>
            <person name="Song X.-Z."/>
            <person name="Zhang L."/>
            <person name="Thornton R."/>
            <person name="Coyle M."/>
            <person name="Francisco L."/>
            <person name="Jackson L."/>
            <person name="Javaid M."/>
            <person name="Korchina V."/>
            <person name="Kovar C."/>
            <person name="Mata R."/>
            <person name="Mathew T."/>
            <person name="Ngo R."/>
            <person name="Nguyen L."/>
            <person name="Nguyen N."/>
            <person name="Okwuonu G."/>
            <person name="Ongeri F."/>
            <person name="Pham C."/>
            <person name="Simmons D."/>
            <person name="Wilczek-Boney K."/>
            <person name="Hale W."/>
            <person name="Jakkamsetti A."/>
            <person name="Pham P."/>
            <person name="Ruth R."/>
            <person name="San Lucas F."/>
            <person name="Warren J."/>
            <person name="Zhang J."/>
            <person name="Zhao Z."/>
            <person name="Zhou C."/>
            <person name="Zhu D."/>
            <person name="Lee S."/>
            <person name="Bess C."/>
            <person name="Blankenburg K."/>
            <person name="Forbes L."/>
            <person name="Fu Q."/>
            <person name="Gubbala S."/>
            <person name="Hirani K."/>
            <person name="Jayaseelan J.C."/>
            <person name="Lara F."/>
            <person name="Munidasa M."/>
            <person name="Palculict T."/>
            <person name="Patil S."/>
            <person name="Pu L.-L."/>
            <person name="Saada N."/>
            <person name="Tang L."/>
            <person name="Weissenberger G."/>
            <person name="Zhu Y."/>
            <person name="Hemphill L."/>
            <person name="Shang Y."/>
            <person name="Youmans B."/>
            <person name="Ayvaz T."/>
            <person name="Ross M."/>
            <person name="Santibanez J."/>
            <person name="Aqrawi P."/>
            <person name="Gross S."/>
            <person name="Joshi V."/>
            <person name="Fowler G."/>
            <person name="Nazareth L."/>
            <person name="Reid J."/>
            <person name="Worley K."/>
            <person name="Petrosino J."/>
            <person name="Highlander S."/>
            <person name="Gibbs R."/>
        </authorList>
    </citation>
    <scope>NUCLEOTIDE SEQUENCE [LARGE SCALE GENOMIC DNA]</scope>
    <source>
        <strain evidence="2 3">DSM 3986</strain>
    </source>
</reference>
<comment type="caution">
    <text evidence="2">The sequence shown here is derived from an EMBL/GenBank/DDBJ whole genome shotgun (WGS) entry which is preliminary data.</text>
</comment>
<dbReference type="Pfam" id="PF00873">
    <property type="entry name" value="ACR_tran"/>
    <property type="match status" value="1"/>
</dbReference>
<gene>
    <name evidence="2" type="ORF">HMPREF0381_0634</name>
</gene>
<dbReference type="EMBL" id="AEPW01000016">
    <property type="protein sequence ID" value="EFU77458.1"/>
    <property type="molecule type" value="Genomic_DNA"/>
</dbReference>
<dbReference type="AlphaFoldDB" id="E6LKZ9"/>
<evidence type="ECO:0000256" key="1">
    <source>
        <dbReference type="SAM" id="Phobius"/>
    </source>
</evidence>
<keyword evidence="1" id="KW-0472">Membrane</keyword>
<dbReference type="GO" id="GO:0042910">
    <property type="term" value="F:xenobiotic transmembrane transporter activity"/>
    <property type="evidence" value="ECO:0007669"/>
    <property type="project" value="TreeGrafter"/>
</dbReference>
<feature type="transmembrane region" description="Helical" evidence="1">
    <location>
        <begin position="72"/>
        <end position="91"/>
    </location>
</feature>
<sequence>MFTIPFSLIGAFGLLWAFNVSISMVSMIGFLMMVGTVINNGILYVDTVNQYKMEMPLDKALVEAGATRIRPILLTTLTTVISMIPMALGYGNDMLQGLALVNVGGLIASTLLSLLLLPTLYKMIDKAGRRATGESLTEGLDID</sequence>